<keyword evidence="6" id="KW-1185">Reference proteome</keyword>
<proteinExistence type="predicted"/>
<organism evidence="5 6">
    <name type="scientific">Tenebrio molitor</name>
    <name type="common">Yellow mealworm beetle</name>
    <dbReference type="NCBI Taxonomy" id="7067"/>
    <lineage>
        <taxon>Eukaryota</taxon>
        <taxon>Metazoa</taxon>
        <taxon>Ecdysozoa</taxon>
        <taxon>Arthropoda</taxon>
        <taxon>Hexapoda</taxon>
        <taxon>Insecta</taxon>
        <taxon>Pterygota</taxon>
        <taxon>Neoptera</taxon>
        <taxon>Endopterygota</taxon>
        <taxon>Coleoptera</taxon>
        <taxon>Polyphaga</taxon>
        <taxon>Cucujiformia</taxon>
        <taxon>Tenebrionidae</taxon>
        <taxon>Tenebrio</taxon>
    </lineage>
</organism>
<evidence type="ECO:0000256" key="1">
    <source>
        <dbReference type="ARBA" id="ARBA00022801"/>
    </source>
</evidence>
<evidence type="ECO:0000313" key="6">
    <source>
        <dbReference type="Proteomes" id="UP000719412"/>
    </source>
</evidence>
<dbReference type="SMART" id="SM00343">
    <property type="entry name" value="ZnF_C2HC"/>
    <property type="match status" value="2"/>
</dbReference>
<reference evidence="5" key="2">
    <citation type="submission" date="2021-08" db="EMBL/GenBank/DDBJ databases">
        <authorList>
            <person name="Eriksson T."/>
        </authorList>
    </citation>
    <scope>NUCLEOTIDE SEQUENCE</scope>
    <source>
        <strain evidence="5">Stoneville</strain>
        <tissue evidence="5">Whole head</tissue>
    </source>
</reference>
<dbReference type="PROSITE" id="PS50158">
    <property type="entry name" value="ZF_CCHC"/>
    <property type="match status" value="1"/>
</dbReference>
<reference evidence="5" key="1">
    <citation type="journal article" date="2020" name="J Insects Food Feed">
        <title>The yellow mealworm (Tenebrio molitor) genome: a resource for the emerging insects as food and feed industry.</title>
        <authorList>
            <person name="Eriksson T."/>
            <person name="Andere A."/>
            <person name="Kelstrup H."/>
            <person name="Emery V."/>
            <person name="Picard C."/>
        </authorList>
    </citation>
    <scope>NUCLEOTIDE SEQUENCE</scope>
    <source>
        <strain evidence="5">Stoneville</strain>
        <tissue evidence="5">Whole head</tissue>
    </source>
</reference>
<evidence type="ECO:0000259" key="3">
    <source>
        <dbReference type="PROSITE" id="PS50158"/>
    </source>
</evidence>
<dbReference type="InterPro" id="IPR001995">
    <property type="entry name" value="Peptidase_A2_cat"/>
</dbReference>
<evidence type="ECO:0000313" key="5">
    <source>
        <dbReference type="EMBL" id="KAH0819543.1"/>
    </source>
</evidence>
<dbReference type="PROSITE" id="PS50175">
    <property type="entry name" value="ASP_PROT_RETROV"/>
    <property type="match status" value="1"/>
</dbReference>
<keyword evidence="1" id="KW-0378">Hydrolase</keyword>
<keyword evidence="2" id="KW-0862">Zinc</keyword>
<dbReference type="Gene3D" id="4.10.60.10">
    <property type="entry name" value="Zinc finger, CCHC-type"/>
    <property type="match status" value="1"/>
</dbReference>
<dbReference type="GO" id="GO:0004190">
    <property type="term" value="F:aspartic-type endopeptidase activity"/>
    <property type="evidence" value="ECO:0007669"/>
    <property type="project" value="InterPro"/>
</dbReference>
<dbReference type="CDD" id="cd00303">
    <property type="entry name" value="retropepsin_like"/>
    <property type="match status" value="1"/>
</dbReference>
<sequence>MSETEETVLNNSSNEATMQDFMKLFFTQFAQATKSVNPSDSRTVAKDEISFQLTAYDPDDTSYSIEEWLKDVNNIRTKIKVDDDIMILKAGTALQGKARKFYNGWRSLVRTWATFEDDLITAFPDHETWHTKLVRAANMKSSDFDSISEYAIGKIRSLYRFYSDLPWDRILSPVVGGIESSAVRAAINLHQPKNQKELMLLLRQNELEEPPTKRPRVDQIHHFSGTCFACNKTGHKKYQCKNVSSSIVKPISGNEKSTLVTPRGESSSYCTFCKRVGHTITTCFKKNSQSTIRCILTERRETMPSATFAMCSLKHSFKYMVDSGADRSIIHHRVAKITNTHVTPVSHILTGFGKGSIRALGLCQLNVSLQKATMEIDFLVVPDHTIPDVDALIGWETISRHGIKILTQKYGIDLQLCKPEPAGVRTVQVHPDLSGVDEQHRGRLQNLLAPLRSTSQNSVTTGKSQIKLTDVVPVKNKTAAQTVKVLANERHVVRRTNRRSQVTKVAACEHLRS</sequence>
<dbReference type="InterPro" id="IPR021109">
    <property type="entry name" value="Peptidase_aspartic_dom_sf"/>
</dbReference>
<dbReference type="Proteomes" id="UP000719412">
    <property type="component" value="Unassembled WGS sequence"/>
</dbReference>
<evidence type="ECO:0000259" key="4">
    <source>
        <dbReference type="PROSITE" id="PS50175"/>
    </source>
</evidence>
<feature type="domain" description="CCHC-type" evidence="3">
    <location>
        <begin position="227"/>
        <end position="242"/>
    </location>
</feature>
<gene>
    <name evidence="5" type="ORF">GEV33_003248</name>
</gene>
<dbReference type="GO" id="GO:0008270">
    <property type="term" value="F:zinc ion binding"/>
    <property type="evidence" value="ECO:0007669"/>
    <property type="project" value="UniProtKB-KW"/>
</dbReference>
<comment type="caution">
    <text evidence="5">The sequence shown here is derived from an EMBL/GenBank/DDBJ whole genome shotgun (WGS) entry which is preliminary data.</text>
</comment>
<name>A0A8J6HTX1_TENMO</name>
<accession>A0A8J6HTX1</accession>
<dbReference type="EMBL" id="JABDTM020014305">
    <property type="protein sequence ID" value="KAH0819543.1"/>
    <property type="molecule type" value="Genomic_DNA"/>
</dbReference>
<dbReference type="InterPro" id="IPR001878">
    <property type="entry name" value="Znf_CCHC"/>
</dbReference>
<dbReference type="Gene3D" id="2.40.70.10">
    <property type="entry name" value="Acid Proteases"/>
    <property type="match status" value="1"/>
</dbReference>
<keyword evidence="2" id="KW-0479">Metal-binding</keyword>
<dbReference type="GO" id="GO:0006508">
    <property type="term" value="P:proteolysis"/>
    <property type="evidence" value="ECO:0007669"/>
    <property type="project" value="InterPro"/>
</dbReference>
<evidence type="ECO:0000256" key="2">
    <source>
        <dbReference type="PROSITE-ProRule" id="PRU00047"/>
    </source>
</evidence>
<evidence type="ECO:0008006" key="7">
    <source>
        <dbReference type="Google" id="ProtNLM"/>
    </source>
</evidence>
<protein>
    <recommendedName>
        <fullName evidence="7">Peptidase A2 domain-containing protein</fullName>
    </recommendedName>
</protein>
<keyword evidence="2" id="KW-0863">Zinc-finger</keyword>
<dbReference type="AlphaFoldDB" id="A0A8J6HTX1"/>
<dbReference type="GO" id="GO:0003676">
    <property type="term" value="F:nucleic acid binding"/>
    <property type="evidence" value="ECO:0007669"/>
    <property type="project" value="InterPro"/>
</dbReference>
<dbReference type="SUPFAM" id="SSF50630">
    <property type="entry name" value="Acid proteases"/>
    <property type="match status" value="1"/>
</dbReference>
<feature type="domain" description="Peptidase A2" evidence="4">
    <location>
        <begin position="317"/>
        <end position="353"/>
    </location>
</feature>